<evidence type="ECO:0000313" key="2">
    <source>
        <dbReference type="Proteomes" id="UP000236284"/>
    </source>
</evidence>
<name>A0ABX4WI23_9CYAN</name>
<sequence>MVNSDDILARIEKIESYLSAADARNNGPVMVTGAFNTEKIIPVNISEEEIIEVYNEVPRVLLRNSIVTQLTDEGYRDGDQPIILQPDDYGNYWLIVSNADNIFVIPSIEVKSKIYRLRKIMAKVFDFQGDSLSTDNYYLLIKPARFQSLPSGREWKLEEKGILEFTNRVGKDSLAKSLHKSIQNNQTNTNLEISKIHQELNEIKSQLQQVTPQVDSQLPISEIRDNQANTNLEILRINRQLNEIKSQLEQVTPQVDSQLPISEIRDNQANTNLEILRINRQLNEIKSQLEQLESQVSKISRPGDCVHLQIDLLKVRLESLESKSSRD</sequence>
<accession>A0ABX4WI23</accession>
<dbReference type="Proteomes" id="UP000236284">
    <property type="component" value="Unassembled WGS sequence"/>
</dbReference>
<proteinExistence type="predicted"/>
<dbReference type="EMBL" id="NJHS01000388">
    <property type="protein sequence ID" value="PNJ91966.1"/>
    <property type="molecule type" value="Genomic_DNA"/>
</dbReference>
<protein>
    <submittedName>
        <fullName evidence="1">Uncharacterized protein</fullName>
    </submittedName>
</protein>
<organism evidence="1 2">
    <name type="scientific">Cylindrospermopsis raciborskii C07</name>
    <dbReference type="NCBI Taxonomy" id="2014886"/>
    <lineage>
        <taxon>Bacteria</taxon>
        <taxon>Bacillati</taxon>
        <taxon>Cyanobacteriota</taxon>
        <taxon>Cyanophyceae</taxon>
        <taxon>Nostocales</taxon>
        <taxon>Aphanizomenonaceae</taxon>
        <taxon>Cylindrospermopsis</taxon>
    </lineage>
</organism>
<dbReference type="RefSeq" id="WP_102939237.1">
    <property type="nucleotide sequence ID" value="NZ_NJHS01000388.1"/>
</dbReference>
<comment type="caution">
    <text evidence="1">The sequence shown here is derived from an EMBL/GenBank/DDBJ whole genome shotgun (WGS) entry which is preliminary data.</text>
</comment>
<gene>
    <name evidence="1" type="ORF">CEP15_17155</name>
</gene>
<evidence type="ECO:0000313" key="1">
    <source>
        <dbReference type="EMBL" id="PNJ91966.1"/>
    </source>
</evidence>
<keyword evidence="2" id="KW-1185">Reference proteome</keyword>
<reference evidence="1 2" key="1">
    <citation type="submission" date="2017-06" db="EMBL/GenBank/DDBJ databases">
        <title>Genome variation in co-occurring toxic Cylindrospermopsis raciborskii strains determines phenotypic plasticity.</title>
        <authorList>
            <person name="Willis A."/>
            <person name="Woodhouse J."/>
            <person name="Ongley S."/>
            <person name="Jex A."/>
            <person name="Burford M."/>
            <person name="Neilan B."/>
        </authorList>
    </citation>
    <scope>NUCLEOTIDE SEQUENCE [LARGE SCALE GENOMIC DNA]</scope>
    <source>
        <strain evidence="1 2">C07</strain>
    </source>
</reference>